<dbReference type="PANTHER" id="PTHR30194:SF3">
    <property type="entry name" value="CROSSOVER JUNCTION ENDODEOXYRIBONUCLEASE RUVC"/>
    <property type="match status" value="1"/>
</dbReference>
<comment type="subunit">
    <text evidence="12">Homodimer which binds Holliday junction (HJ) DNA. The HJ becomes 2-fold symmetrical on binding to RuvC with unstacked arms; it has a different conformation from HJ DNA in complex with RuvA. In the full resolvosome a probable DNA-RuvA(4)-RuvB(12)-RuvC(2) complex forms which resolves the HJ.</text>
</comment>
<keyword evidence="11 12" id="KW-0234">DNA repair</keyword>
<evidence type="ECO:0000256" key="8">
    <source>
        <dbReference type="ARBA" id="ARBA00022842"/>
    </source>
</evidence>
<feature type="active site" evidence="12">
    <location>
        <position position="75"/>
    </location>
</feature>
<comment type="function">
    <text evidence="12">The RuvA-RuvB-RuvC complex processes Holliday junction (HJ) DNA during genetic recombination and DNA repair. Endonuclease that resolves HJ intermediates. Cleaves cruciform DNA by making single-stranded nicks across the HJ at symmetrical positions within the homologous arms, yielding a 5'-phosphate and a 3'-hydroxyl group; requires a central core of homology in the junction. The consensus cleavage sequence is 5'-(A/T)TT(C/G)-3'. Cleavage occurs on the 3'-side of the TT dinucleotide at the point of strand exchange. HJ branch migration catalyzed by RuvA-RuvB allows RuvC to scan DNA until it finds its consensus sequence, where it cleaves and resolves the cruciform DNA.</text>
</comment>
<keyword evidence="6 12" id="KW-0227">DNA damage</keyword>
<feature type="binding site" evidence="12">
    <location>
        <position position="75"/>
    </location>
    <ligand>
        <name>Mg(2+)</name>
        <dbReference type="ChEBI" id="CHEBI:18420"/>
        <label>2</label>
    </ligand>
</feature>
<dbReference type="CDD" id="cd16962">
    <property type="entry name" value="RuvC"/>
    <property type="match status" value="1"/>
</dbReference>
<dbReference type="EC" id="3.1.21.10" evidence="12 13"/>
<protein>
    <recommendedName>
        <fullName evidence="12 13">Crossover junction endodeoxyribonuclease RuvC</fullName>
        <ecNumber evidence="12 13">3.1.21.10</ecNumber>
    </recommendedName>
    <alternativeName>
        <fullName evidence="12">Holliday junction nuclease RuvC</fullName>
    </alternativeName>
    <alternativeName>
        <fullName evidence="12">Holliday junction resolvase RuvC</fullName>
    </alternativeName>
</protein>
<keyword evidence="9 12" id="KW-0238">DNA-binding</keyword>
<reference evidence="15" key="1">
    <citation type="journal article" date="2019" name="Int. J. Syst. Evol. Microbiol.">
        <title>The Global Catalogue of Microorganisms (GCM) 10K type strain sequencing project: providing services to taxonomists for standard genome sequencing and annotation.</title>
        <authorList>
            <consortium name="The Broad Institute Genomics Platform"/>
            <consortium name="The Broad Institute Genome Sequencing Center for Infectious Disease"/>
            <person name="Wu L."/>
            <person name="Ma J."/>
        </authorList>
    </citation>
    <scope>NUCLEOTIDE SEQUENCE [LARGE SCALE GENOMIC DNA]</scope>
    <source>
        <strain evidence="15">CGMCC 1.10188</strain>
    </source>
</reference>
<dbReference type="PRINTS" id="PR00696">
    <property type="entry name" value="RSOLVASERUVC"/>
</dbReference>
<evidence type="ECO:0000256" key="11">
    <source>
        <dbReference type="ARBA" id="ARBA00023204"/>
    </source>
</evidence>
<accession>A0ABQ1I908</accession>
<dbReference type="HAMAP" id="MF_00034">
    <property type="entry name" value="RuvC"/>
    <property type="match status" value="1"/>
</dbReference>
<dbReference type="EMBL" id="BMDZ01000005">
    <property type="protein sequence ID" value="GGB28858.1"/>
    <property type="molecule type" value="Genomic_DNA"/>
</dbReference>
<evidence type="ECO:0000256" key="13">
    <source>
        <dbReference type="NCBIfam" id="TIGR00228"/>
    </source>
</evidence>
<dbReference type="InterPro" id="IPR002176">
    <property type="entry name" value="X-over_junc_endoDNase_RuvC"/>
</dbReference>
<dbReference type="InterPro" id="IPR012337">
    <property type="entry name" value="RNaseH-like_sf"/>
</dbReference>
<evidence type="ECO:0000256" key="3">
    <source>
        <dbReference type="ARBA" id="ARBA00022722"/>
    </source>
</evidence>
<proteinExistence type="inferred from homology"/>
<gene>
    <name evidence="12 14" type="primary">ruvC</name>
    <name evidence="14" type="ORF">GCM10011505_07690</name>
</gene>
<dbReference type="SUPFAM" id="SSF53098">
    <property type="entry name" value="Ribonuclease H-like"/>
    <property type="match status" value="1"/>
</dbReference>
<keyword evidence="8 12" id="KW-0460">Magnesium</keyword>
<dbReference type="PANTHER" id="PTHR30194">
    <property type="entry name" value="CROSSOVER JUNCTION ENDODEOXYRIBONUCLEASE RUVC"/>
    <property type="match status" value="1"/>
</dbReference>
<dbReference type="Proteomes" id="UP000603352">
    <property type="component" value="Unassembled WGS sequence"/>
</dbReference>
<comment type="catalytic activity">
    <reaction evidence="12">
        <text>Endonucleolytic cleavage at a junction such as a reciprocal single-stranded crossover between two homologous DNA duplexes (Holliday junction).</text>
        <dbReference type="EC" id="3.1.21.10"/>
    </reaction>
</comment>
<keyword evidence="2 12" id="KW-0963">Cytoplasm</keyword>
<keyword evidence="10 12" id="KW-0233">DNA recombination</keyword>
<feature type="active site" evidence="12">
    <location>
        <position position="15"/>
    </location>
</feature>
<keyword evidence="4 12" id="KW-0479">Metal-binding</keyword>
<comment type="similarity">
    <text evidence="1 12">Belongs to the RuvC family.</text>
</comment>
<keyword evidence="5 12" id="KW-0255">Endonuclease</keyword>
<feature type="binding site" evidence="12">
    <location>
        <position position="15"/>
    </location>
    <ligand>
        <name>Mg(2+)</name>
        <dbReference type="ChEBI" id="CHEBI:18420"/>
        <label>1</label>
    </ligand>
</feature>
<evidence type="ECO:0000313" key="14">
    <source>
        <dbReference type="EMBL" id="GGB28858.1"/>
    </source>
</evidence>
<evidence type="ECO:0000256" key="5">
    <source>
        <dbReference type="ARBA" id="ARBA00022759"/>
    </source>
</evidence>
<evidence type="ECO:0000256" key="2">
    <source>
        <dbReference type="ARBA" id="ARBA00022490"/>
    </source>
</evidence>
<evidence type="ECO:0000313" key="15">
    <source>
        <dbReference type="Proteomes" id="UP000603352"/>
    </source>
</evidence>
<evidence type="ECO:0000256" key="9">
    <source>
        <dbReference type="ARBA" id="ARBA00023125"/>
    </source>
</evidence>
<organism evidence="14 15">
    <name type="scientific">Tistrella bauzanensis</name>
    <dbReference type="NCBI Taxonomy" id="657419"/>
    <lineage>
        <taxon>Bacteria</taxon>
        <taxon>Pseudomonadati</taxon>
        <taxon>Pseudomonadota</taxon>
        <taxon>Alphaproteobacteria</taxon>
        <taxon>Geminicoccales</taxon>
        <taxon>Geminicoccaceae</taxon>
        <taxon>Tistrella</taxon>
    </lineage>
</organism>
<dbReference type="NCBIfam" id="TIGR00228">
    <property type="entry name" value="ruvC"/>
    <property type="match status" value="1"/>
</dbReference>
<dbReference type="InterPro" id="IPR036397">
    <property type="entry name" value="RNaseH_sf"/>
</dbReference>
<evidence type="ECO:0000256" key="1">
    <source>
        <dbReference type="ARBA" id="ARBA00009518"/>
    </source>
</evidence>
<keyword evidence="15" id="KW-1185">Reference proteome</keyword>
<keyword evidence="7 12" id="KW-0378">Hydrolase</keyword>
<evidence type="ECO:0000256" key="12">
    <source>
        <dbReference type="HAMAP-Rule" id="MF_00034"/>
    </source>
</evidence>
<feature type="binding site" evidence="12">
    <location>
        <position position="148"/>
    </location>
    <ligand>
        <name>Mg(2+)</name>
        <dbReference type="ChEBI" id="CHEBI:18420"/>
        <label>1</label>
    </ligand>
</feature>
<dbReference type="Pfam" id="PF02075">
    <property type="entry name" value="RuvC"/>
    <property type="match status" value="1"/>
</dbReference>
<dbReference type="Gene3D" id="3.30.420.10">
    <property type="entry name" value="Ribonuclease H-like superfamily/Ribonuclease H"/>
    <property type="match status" value="1"/>
</dbReference>
<comment type="cofactor">
    <cofactor evidence="12">
        <name>Mg(2+)</name>
        <dbReference type="ChEBI" id="CHEBI:18420"/>
    </cofactor>
    <text evidence="12">Binds 2 Mg(2+) ion per subunit.</text>
</comment>
<comment type="caution">
    <text evidence="14">The sequence shown here is derived from an EMBL/GenBank/DDBJ whole genome shotgun (WGS) entry which is preliminary data.</text>
</comment>
<keyword evidence="3 12" id="KW-0540">Nuclease</keyword>
<name>A0ABQ1I908_9PROT</name>
<feature type="active site" evidence="12">
    <location>
        <position position="148"/>
    </location>
</feature>
<comment type="subcellular location">
    <subcellularLocation>
        <location evidence="12">Cytoplasm</location>
    </subcellularLocation>
</comment>
<evidence type="ECO:0000256" key="7">
    <source>
        <dbReference type="ARBA" id="ARBA00022801"/>
    </source>
</evidence>
<evidence type="ECO:0000256" key="10">
    <source>
        <dbReference type="ARBA" id="ARBA00023172"/>
    </source>
</evidence>
<evidence type="ECO:0000256" key="6">
    <source>
        <dbReference type="ARBA" id="ARBA00022763"/>
    </source>
</evidence>
<sequence>MEREADGTMRIIGIDPGLRITGWGIVDAEGSRLVHVGHGTVTSDDKAALSERLRSLYDGLYEVVARYNPGGAAVEQTFVNANAASALKLGHARAVALLVPAQTGLTVAEYEPGVVKKALTGSGRADKAQVAAMVARLLPGIDRTARADAYDALAVAICHAHHGATRSGWAVQAR</sequence>
<evidence type="ECO:0000256" key="4">
    <source>
        <dbReference type="ARBA" id="ARBA00022723"/>
    </source>
</evidence>